<reference evidence="6" key="1">
    <citation type="submission" date="2022-04" db="EMBL/GenBank/DDBJ databases">
        <authorList>
            <person name="Xu L."/>
            <person name="Lv Z."/>
        </authorList>
    </citation>
    <scope>NUCLEOTIDE SEQUENCE</scope>
    <source>
        <strain evidence="6">LV_2022a</strain>
    </source>
</reference>
<dbReference type="GO" id="GO:0045503">
    <property type="term" value="F:dynein light chain binding"/>
    <property type="evidence" value="ECO:0007669"/>
    <property type="project" value="TreeGrafter"/>
</dbReference>
<evidence type="ECO:0000256" key="4">
    <source>
        <dbReference type="ARBA" id="ARBA00022737"/>
    </source>
</evidence>
<dbReference type="PANTHER" id="PTHR12442:SF26">
    <property type="entry name" value="CYTOPLASMIC DYNEIN 2 INTERMEDIATE CHAIN 2"/>
    <property type="match status" value="1"/>
</dbReference>
<dbReference type="EMBL" id="JALJAT010000004">
    <property type="protein sequence ID" value="KAK4470327.1"/>
    <property type="molecule type" value="Genomic_DNA"/>
</dbReference>
<dbReference type="Pfam" id="PF00400">
    <property type="entry name" value="WD40"/>
    <property type="match status" value="1"/>
</dbReference>
<dbReference type="SMART" id="SM00320">
    <property type="entry name" value="WD40"/>
    <property type="match status" value="4"/>
</dbReference>
<dbReference type="PANTHER" id="PTHR12442">
    <property type="entry name" value="DYNEIN INTERMEDIATE CHAIN"/>
    <property type="match status" value="1"/>
</dbReference>
<dbReference type="InterPro" id="IPR015943">
    <property type="entry name" value="WD40/YVTN_repeat-like_dom_sf"/>
</dbReference>
<reference evidence="6" key="2">
    <citation type="journal article" date="2023" name="Infect Dis Poverty">
        <title>Chromosome-scale genome of the human blood fluke Schistosoma mekongi and its implications for public health.</title>
        <authorList>
            <person name="Zhou M."/>
            <person name="Xu L."/>
            <person name="Xu D."/>
            <person name="Chen W."/>
            <person name="Khan J."/>
            <person name="Hu Y."/>
            <person name="Huang H."/>
            <person name="Wei H."/>
            <person name="Zhang Y."/>
            <person name="Chusongsang P."/>
            <person name="Tanasarnprasert K."/>
            <person name="Hu X."/>
            <person name="Limpanont Y."/>
            <person name="Lv Z."/>
        </authorList>
    </citation>
    <scope>NUCLEOTIDE SEQUENCE</scope>
    <source>
        <strain evidence="6">LV_2022a</strain>
    </source>
</reference>
<dbReference type="SUPFAM" id="SSF50978">
    <property type="entry name" value="WD40 repeat-like"/>
    <property type="match status" value="1"/>
</dbReference>
<keyword evidence="4" id="KW-0677">Repeat</keyword>
<keyword evidence="2" id="KW-0963">Cytoplasm</keyword>
<comment type="caution">
    <text evidence="6">The sequence shown here is derived from an EMBL/GenBank/DDBJ whole genome shotgun (WGS) entry which is preliminary data.</text>
</comment>
<name>A0AAE1ZAP8_SCHME</name>
<evidence type="ECO:0000313" key="7">
    <source>
        <dbReference type="Proteomes" id="UP001292079"/>
    </source>
</evidence>
<dbReference type="GO" id="GO:0042073">
    <property type="term" value="P:intraciliary transport"/>
    <property type="evidence" value="ECO:0007669"/>
    <property type="project" value="TreeGrafter"/>
</dbReference>
<dbReference type="Proteomes" id="UP001292079">
    <property type="component" value="Unassembled WGS sequence"/>
</dbReference>
<keyword evidence="7" id="KW-1185">Reference proteome</keyword>
<feature type="repeat" description="WD" evidence="5">
    <location>
        <begin position="306"/>
        <end position="338"/>
    </location>
</feature>
<keyword evidence="3 5" id="KW-0853">WD repeat</keyword>
<dbReference type="AlphaFoldDB" id="A0AAE1ZAP8"/>
<evidence type="ECO:0000256" key="5">
    <source>
        <dbReference type="PROSITE-ProRule" id="PRU00221"/>
    </source>
</evidence>
<evidence type="ECO:0000256" key="1">
    <source>
        <dbReference type="ARBA" id="ARBA00004496"/>
    </source>
</evidence>
<accession>A0AAE1ZAP8</accession>
<protein>
    <recommendedName>
        <fullName evidence="8">WD40 repeat-like protein</fullName>
    </recommendedName>
</protein>
<organism evidence="6 7">
    <name type="scientific">Schistosoma mekongi</name>
    <name type="common">Parasitic worm</name>
    <dbReference type="NCBI Taxonomy" id="38744"/>
    <lineage>
        <taxon>Eukaryota</taxon>
        <taxon>Metazoa</taxon>
        <taxon>Spiralia</taxon>
        <taxon>Lophotrochozoa</taxon>
        <taxon>Platyhelminthes</taxon>
        <taxon>Trematoda</taxon>
        <taxon>Digenea</taxon>
        <taxon>Strigeidida</taxon>
        <taxon>Schistosomatoidea</taxon>
        <taxon>Schistosomatidae</taxon>
        <taxon>Schistosoma</taxon>
    </lineage>
</organism>
<proteinExistence type="predicted"/>
<gene>
    <name evidence="6" type="ORF">MN116_005892</name>
</gene>
<dbReference type="GO" id="GO:0005868">
    <property type="term" value="C:cytoplasmic dynein complex"/>
    <property type="evidence" value="ECO:0007669"/>
    <property type="project" value="TreeGrafter"/>
</dbReference>
<dbReference type="InterPro" id="IPR050687">
    <property type="entry name" value="Dynein_IC"/>
</dbReference>
<dbReference type="InterPro" id="IPR001680">
    <property type="entry name" value="WD40_rpt"/>
</dbReference>
<evidence type="ECO:0000313" key="6">
    <source>
        <dbReference type="EMBL" id="KAK4470327.1"/>
    </source>
</evidence>
<dbReference type="InterPro" id="IPR036322">
    <property type="entry name" value="WD40_repeat_dom_sf"/>
</dbReference>
<dbReference type="GO" id="GO:0097014">
    <property type="term" value="C:ciliary plasm"/>
    <property type="evidence" value="ECO:0007669"/>
    <property type="project" value="TreeGrafter"/>
</dbReference>
<dbReference type="Gene3D" id="2.130.10.10">
    <property type="entry name" value="YVTN repeat-like/Quinoprotein amine dehydrogenase"/>
    <property type="match status" value="1"/>
</dbReference>
<evidence type="ECO:0008006" key="8">
    <source>
        <dbReference type="Google" id="ProtNLM"/>
    </source>
</evidence>
<sequence length="353" mass="40034">MEYNVIQIIQKTRDLVVWNLANSNDHLLANIGGIQGGHKDCINQICWISYNLEHDLRILNSNNIILYATTYRLLSSGSDGRIVCWQIDLRYSGKVKCVKIFQIRNKDQSPLPISSHSNSLRNYTLLRSSLPESINNDKAVNITCLSLAKNDPEKFIVGTETGGILLCQINPINWDETCNEFLDEHLQSPLKFSLARQDGPIYSVDWSKFYPNLILVSGFNQCIQLFSVLQRSPLISIDPNEGSILVAEFSSHLPNIFVCITEYNRILIYDLNSNVEINSVNNHLDEEKLHDFQPEVLYTLTPQIDNEIHSAVISGRLNEKDSRLVATGNTDGIVYVWDFGNLINELSSKVKHI</sequence>
<dbReference type="GO" id="GO:0045504">
    <property type="term" value="F:dynein heavy chain binding"/>
    <property type="evidence" value="ECO:0007669"/>
    <property type="project" value="TreeGrafter"/>
</dbReference>
<comment type="subcellular location">
    <subcellularLocation>
        <location evidence="1">Cytoplasm</location>
    </subcellularLocation>
</comment>
<evidence type="ECO:0000256" key="3">
    <source>
        <dbReference type="ARBA" id="ARBA00022574"/>
    </source>
</evidence>
<evidence type="ECO:0000256" key="2">
    <source>
        <dbReference type="ARBA" id="ARBA00022490"/>
    </source>
</evidence>
<dbReference type="PROSITE" id="PS50082">
    <property type="entry name" value="WD_REPEATS_2"/>
    <property type="match status" value="1"/>
</dbReference>